<feature type="transmembrane region" description="Helical" evidence="1">
    <location>
        <begin position="381"/>
        <end position="405"/>
    </location>
</feature>
<feature type="transmembrane region" description="Helical" evidence="1">
    <location>
        <begin position="354"/>
        <end position="375"/>
    </location>
</feature>
<proteinExistence type="predicted"/>
<evidence type="ECO:0000313" key="2">
    <source>
        <dbReference type="EMBL" id="RVW86527.1"/>
    </source>
</evidence>
<dbReference type="OrthoDB" id="1924921at2759"/>
<reference evidence="2 3" key="1">
    <citation type="journal article" date="2018" name="PLoS Genet.">
        <title>Population sequencing reveals clonal diversity and ancestral inbreeding in the grapevine cultivar Chardonnay.</title>
        <authorList>
            <person name="Roach M.J."/>
            <person name="Johnson D.L."/>
            <person name="Bohlmann J."/>
            <person name="van Vuuren H.J."/>
            <person name="Jones S.J."/>
            <person name="Pretorius I.S."/>
            <person name="Schmidt S.A."/>
            <person name="Borneman A.R."/>
        </authorList>
    </citation>
    <scope>NUCLEOTIDE SEQUENCE [LARGE SCALE GENOMIC DNA]</scope>
    <source>
        <strain evidence="3">cv. Chardonnay</strain>
        <tissue evidence="2">Leaf</tissue>
    </source>
</reference>
<evidence type="ECO:0000313" key="3">
    <source>
        <dbReference type="Proteomes" id="UP000288805"/>
    </source>
</evidence>
<accession>A0A438HQ02</accession>
<comment type="caution">
    <text evidence="2">The sequence shown here is derived from an EMBL/GenBank/DDBJ whole genome shotgun (WGS) entry which is preliminary data.</text>
</comment>
<feature type="transmembrane region" description="Helical" evidence="1">
    <location>
        <begin position="181"/>
        <end position="200"/>
    </location>
</feature>
<evidence type="ECO:0000256" key="1">
    <source>
        <dbReference type="SAM" id="Phobius"/>
    </source>
</evidence>
<dbReference type="PANTHER" id="PTHR38937:SF2">
    <property type="entry name" value="MEMBRANE PROTEIN OF ER BODY-LIKE PROTEIN ISOFORM X1"/>
    <property type="match status" value="1"/>
</dbReference>
<dbReference type="InterPro" id="IPR052843">
    <property type="entry name" value="ER_body_metal_sequester"/>
</dbReference>
<dbReference type="EMBL" id="QGNW01000193">
    <property type="protein sequence ID" value="RVW86527.1"/>
    <property type="molecule type" value="Genomic_DNA"/>
</dbReference>
<dbReference type="Proteomes" id="UP000288805">
    <property type="component" value="Unassembled WGS sequence"/>
</dbReference>
<name>A0A438HQ02_VITVI</name>
<protein>
    <submittedName>
        <fullName evidence="2">Membrane protein of ER body 1</fullName>
    </submittedName>
</protein>
<gene>
    <name evidence="2" type="primary">MEB1_0</name>
    <name evidence="2" type="ORF">CK203_042132</name>
</gene>
<feature type="transmembrane region" description="Helical" evidence="1">
    <location>
        <begin position="263"/>
        <end position="283"/>
    </location>
</feature>
<sequence length="442" mass="48750">MMIEANHAIAAEREREEMEQVRLLEYEIKLEDGSGGSGSSDTAAIGHVTIDLIKETDGDTKFKLERLLEEPDSHAFFCLNCRSCIENIDVVRRKELNPIQHAFFSNFLIPQGILVSHSHPCLKVTLASAYLICMIMKNLSFYHIYKRLKLDICILLWDTLNSMYLPQSSPSPPELMLMPNFIYSIAYILFNFFATTINFFTLHALHYVMDIAFLTTQVTPLPDAPGKKWDILKSIVYGGLLESIASLNIVTSAAGADATALKILALGLANLIGGLFVIGHNLMELRNDQSGGFSAESADQINEETSRYHRELGLRENFRLHAIMTVLSFLLFGLVAPVTYSFSFLKSGNKDLKLVAVAAASLVCITVLAIGKAYTQKASGFFGYIKTVSSFVIPGFMASGVSYVVGDLIKKLLEKLGLFESSSAFTLSLPGTATPESGWGFY</sequence>
<feature type="transmembrane region" description="Helical" evidence="1">
    <location>
        <begin position="320"/>
        <end position="342"/>
    </location>
</feature>
<dbReference type="AlphaFoldDB" id="A0A438HQ02"/>
<keyword evidence="1" id="KW-1133">Transmembrane helix</keyword>
<organism evidence="2 3">
    <name type="scientific">Vitis vinifera</name>
    <name type="common">Grape</name>
    <dbReference type="NCBI Taxonomy" id="29760"/>
    <lineage>
        <taxon>Eukaryota</taxon>
        <taxon>Viridiplantae</taxon>
        <taxon>Streptophyta</taxon>
        <taxon>Embryophyta</taxon>
        <taxon>Tracheophyta</taxon>
        <taxon>Spermatophyta</taxon>
        <taxon>Magnoliopsida</taxon>
        <taxon>eudicotyledons</taxon>
        <taxon>Gunneridae</taxon>
        <taxon>Pentapetalae</taxon>
        <taxon>rosids</taxon>
        <taxon>Vitales</taxon>
        <taxon>Vitaceae</taxon>
        <taxon>Viteae</taxon>
        <taxon>Vitis</taxon>
    </lineage>
</organism>
<dbReference type="PANTHER" id="PTHR38937">
    <property type="entry name" value="MEMBRANE PROTEIN OF ER BODY-LIKE PROTEIN"/>
    <property type="match status" value="1"/>
</dbReference>
<keyword evidence="1" id="KW-0812">Transmembrane</keyword>
<keyword evidence="1" id="KW-0472">Membrane</keyword>